<proteinExistence type="predicted"/>
<gene>
    <name evidence="1" type="ORF">HK103_002821</name>
    <name evidence="2" type="ORF">HK103_002841</name>
</gene>
<protein>
    <submittedName>
        <fullName evidence="1">Uncharacterized protein</fullName>
    </submittedName>
</protein>
<name>A0AAD5Y9E3_9FUNG</name>
<accession>A0AAD5Y9E3</accession>
<evidence type="ECO:0000313" key="3">
    <source>
        <dbReference type="Proteomes" id="UP001210925"/>
    </source>
</evidence>
<evidence type="ECO:0000313" key="1">
    <source>
        <dbReference type="EMBL" id="KAJ3259174.1"/>
    </source>
</evidence>
<reference evidence="1" key="1">
    <citation type="submission" date="2020-05" db="EMBL/GenBank/DDBJ databases">
        <title>Phylogenomic resolution of chytrid fungi.</title>
        <authorList>
            <person name="Stajich J.E."/>
            <person name="Amses K."/>
            <person name="Simmons R."/>
            <person name="Seto K."/>
            <person name="Myers J."/>
            <person name="Bonds A."/>
            <person name="Quandt C.A."/>
            <person name="Barry K."/>
            <person name="Liu P."/>
            <person name="Grigoriev I."/>
            <person name="Longcore J.E."/>
            <person name="James T.Y."/>
        </authorList>
    </citation>
    <scope>NUCLEOTIDE SEQUENCE</scope>
    <source>
        <strain evidence="1">PLAUS21</strain>
    </source>
</reference>
<dbReference type="EMBL" id="JADGKB010000020">
    <property type="protein sequence ID" value="KAJ3259194.1"/>
    <property type="molecule type" value="Genomic_DNA"/>
</dbReference>
<organism evidence="1 3">
    <name type="scientific">Boothiomyces macroporosus</name>
    <dbReference type="NCBI Taxonomy" id="261099"/>
    <lineage>
        <taxon>Eukaryota</taxon>
        <taxon>Fungi</taxon>
        <taxon>Fungi incertae sedis</taxon>
        <taxon>Chytridiomycota</taxon>
        <taxon>Chytridiomycota incertae sedis</taxon>
        <taxon>Chytridiomycetes</taxon>
        <taxon>Rhizophydiales</taxon>
        <taxon>Terramycetaceae</taxon>
        <taxon>Boothiomyces</taxon>
    </lineage>
</organism>
<keyword evidence="3" id="KW-1185">Reference proteome</keyword>
<sequence length="68" mass="8275">MLRKLINRIKVIDLPWSPKRFRGYDLDGNMYFEEPSRREGISQSRRFVKYADGRYNPHEYDPNMIPIQ</sequence>
<evidence type="ECO:0000313" key="2">
    <source>
        <dbReference type="EMBL" id="KAJ3259194.1"/>
    </source>
</evidence>
<dbReference type="Proteomes" id="UP001210925">
    <property type="component" value="Unassembled WGS sequence"/>
</dbReference>
<dbReference type="EMBL" id="JADGKB010000020">
    <property type="protein sequence ID" value="KAJ3259174.1"/>
    <property type="molecule type" value="Genomic_DNA"/>
</dbReference>
<comment type="caution">
    <text evidence="1">The sequence shown here is derived from an EMBL/GenBank/DDBJ whole genome shotgun (WGS) entry which is preliminary data.</text>
</comment>
<dbReference type="AlphaFoldDB" id="A0AAD5Y9E3"/>